<dbReference type="STRING" id="595528.A0A0D2W1H7"/>
<dbReference type="AlphaFoldDB" id="A0A0D2W1H7"/>
<evidence type="ECO:0000313" key="7">
    <source>
        <dbReference type="Proteomes" id="UP000008743"/>
    </source>
</evidence>
<dbReference type="InterPro" id="IPR001781">
    <property type="entry name" value="Znf_LIM"/>
</dbReference>
<dbReference type="EMBL" id="KE346376">
    <property type="protein sequence ID" value="KJE98147.1"/>
    <property type="molecule type" value="Genomic_DNA"/>
</dbReference>
<reference evidence="7" key="1">
    <citation type="submission" date="2011-02" db="EMBL/GenBank/DDBJ databases">
        <title>The Genome Sequence of Capsaspora owczarzaki ATCC 30864.</title>
        <authorList>
            <person name="Russ C."/>
            <person name="Cuomo C."/>
            <person name="Burger G."/>
            <person name="Gray M.W."/>
            <person name="Holland P.W.H."/>
            <person name="King N."/>
            <person name="Lang F.B.F."/>
            <person name="Roger A.J."/>
            <person name="Ruiz-Trillo I."/>
            <person name="Young S.K."/>
            <person name="Zeng Q."/>
            <person name="Gargeya S."/>
            <person name="Alvarado L."/>
            <person name="Berlin A."/>
            <person name="Chapman S.B."/>
            <person name="Chen Z."/>
            <person name="Freedman E."/>
            <person name="Gellesch M."/>
            <person name="Goldberg J."/>
            <person name="Griggs A."/>
            <person name="Gujja S."/>
            <person name="Heilman E."/>
            <person name="Heiman D."/>
            <person name="Howarth C."/>
            <person name="Mehta T."/>
            <person name="Neiman D."/>
            <person name="Pearson M."/>
            <person name="Roberts A."/>
            <person name="Saif S."/>
            <person name="Shea T."/>
            <person name="Shenoy N."/>
            <person name="Sisk P."/>
            <person name="Stolte C."/>
            <person name="Sykes S."/>
            <person name="White J."/>
            <person name="Yandava C."/>
            <person name="Haas B."/>
            <person name="Nusbaum C."/>
            <person name="Birren B."/>
        </authorList>
    </citation>
    <scope>NUCLEOTIDE SEQUENCE</scope>
    <source>
        <strain evidence="7">ATCC 30864</strain>
    </source>
</reference>
<gene>
    <name evidence="6" type="ORF">CAOG_008158</name>
</gene>
<dbReference type="GO" id="GO:0046872">
    <property type="term" value="F:metal ion binding"/>
    <property type="evidence" value="ECO:0007669"/>
    <property type="project" value="UniProtKB-KW"/>
</dbReference>
<evidence type="ECO:0000256" key="4">
    <source>
        <dbReference type="SAM" id="SignalP"/>
    </source>
</evidence>
<accession>A0A0D2W1H7</accession>
<dbReference type="Proteomes" id="UP000008743">
    <property type="component" value="Unassembled WGS sequence"/>
</dbReference>
<dbReference type="Pfam" id="PF00412">
    <property type="entry name" value="LIM"/>
    <property type="match status" value="1"/>
</dbReference>
<keyword evidence="7" id="KW-1185">Reference proteome</keyword>
<dbReference type="Gene3D" id="2.10.110.10">
    <property type="entry name" value="Cysteine Rich Protein"/>
    <property type="match status" value="1"/>
</dbReference>
<dbReference type="OrthoDB" id="1679758at2759"/>
<dbReference type="PhylomeDB" id="A0A0D2W1H7"/>
<protein>
    <recommendedName>
        <fullName evidence="5">LIM zinc-binding domain-containing protein</fullName>
    </recommendedName>
</protein>
<proteinExistence type="predicted"/>
<sequence length="185" mass="20697">MSCCFWLAVVARVCLCLHAFCYSVLSLCLNQKNIKTTNNRLFSNIGFDFAFTEPSSCQTGCSLYFHIDSRCLRYLPRMASVGKCARCEKTVYQLEAITVGPPRNVEVFHKSCFKCSQPGCTWPLNVSNYKYTNDKVWCGPHNPTSGASYGAHEQNSLDITAQSVQNALSAPRAQDLVNQQIRKTT</sequence>
<keyword evidence="1" id="KW-0479">Metal-binding</keyword>
<evidence type="ECO:0000256" key="2">
    <source>
        <dbReference type="ARBA" id="ARBA00022833"/>
    </source>
</evidence>
<dbReference type="eggNOG" id="KOG1700">
    <property type="taxonomic scope" value="Eukaryota"/>
</dbReference>
<feature type="domain" description="LIM zinc-binding" evidence="5">
    <location>
        <begin position="83"/>
        <end position="141"/>
    </location>
</feature>
<evidence type="ECO:0000313" key="6">
    <source>
        <dbReference type="EMBL" id="KJE98147.1"/>
    </source>
</evidence>
<evidence type="ECO:0000256" key="1">
    <source>
        <dbReference type="ARBA" id="ARBA00022723"/>
    </source>
</evidence>
<name>A0A0D2W1H7_CAPO3</name>
<keyword evidence="2" id="KW-0862">Zinc</keyword>
<keyword evidence="4" id="KW-0732">Signal</keyword>
<dbReference type="InParanoid" id="A0A0D2W1H7"/>
<dbReference type="SMART" id="SM00132">
    <property type="entry name" value="LIM"/>
    <property type="match status" value="1"/>
</dbReference>
<keyword evidence="3" id="KW-0440">LIM domain</keyword>
<feature type="chain" id="PRO_5002254112" description="LIM zinc-binding domain-containing protein" evidence="4">
    <location>
        <begin position="17"/>
        <end position="185"/>
    </location>
</feature>
<feature type="signal peptide" evidence="4">
    <location>
        <begin position="1"/>
        <end position="16"/>
    </location>
</feature>
<evidence type="ECO:0000256" key="3">
    <source>
        <dbReference type="ARBA" id="ARBA00023038"/>
    </source>
</evidence>
<evidence type="ECO:0000259" key="5">
    <source>
        <dbReference type="SMART" id="SM00132"/>
    </source>
</evidence>
<dbReference type="PANTHER" id="PTHR24206">
    <property type="entry name" value="OS06G0237300 PROTEIN"/>
    <property type="match status" value="1"/>
</dbReference>
<organism evidence="6 7">
    <name type="scientific">Capsaspora owczarzaki (strain ATCC 30864)</name>
    <dbReference type="NCBI Taxonomy" id="595528"/>
    <lineage>
        <taxon>Eukaryota</taxon>
        <taxon>Filasterea</taxon>
        <taxon>Capsaspora</taxon>
    </lineage>
</organism>